<dbReference type="AlphaFoldDB" id="A0A8T2TXB3"/>
<feature type="domain" description="DUF7722" evidence="2">
    <location>
        <begin position="98"/>
        <end position="142"/>
    </location>
</feature>
<dbReference type="PANTHER" id="PTHR33513">
    <property type="entry name" value="OS06G0523300 PROTEIN"/>
    <property type="match status" value="1"/>
</dbReference>
<reference evidence="3" key="1">
    <citation type="submission" date="2021-08" db="EMBL/GenBank/DDBJ databases">
        <title>WGS assembly of Ceratopteris richardii.</title>
        <authorList>
            <person name="Marchant D.B."/>
            <person name="Chen G."/>
            <person name="Jenkins J."/>
            <person name="Shu S."/>
            <person name="Leebens-Mack J."/>
            <person name="Grimwood J."/>
            <person name="Schmutz J."/>
            <person name="Soltis P."/>
            <person name="Soltis D."/>
            <person name="Chen Z.-H."/>
        </authorList>
    </citation>
    <scope>NUCLEOTIDE SEQUENCE</scope>
    <source>
        <strain evidence="3">Whitten #5841</strain>
        <tissue evidence="3">Leaf</tissue>
    </source>
</reference>
<keyword evidence="4" id="KW-1185">Reference proteome</keyword>
<feature type="compositionally biased region" description="Basic and acidic residues" evidence="1">
    <location>
        <begin position="20"/>
        <end position="38"/>
    </location>
</feature>
<dbReference type="OMA" id="AYSASFK"/>
<name>A0A8T2TXB3_CERRI</name>
<comment type="caution">
    <text evidence="3">The sequence shown here is derived from an EMBL/GenBank/DDBJ whole genome shotgun (WGS) entry which is preliminary data.</text>
</comment>
<dbReference type="Pfam" id="PF24847">
    <property type="entry name" value="DUF7722"/>
    <property type="match status" value="1"/>
</dbReference>
<evidence type="ECO:0000259" key="2">
    <source>
        <dbReference type="Pfam" id="PF24847"/>
    </source>
</evidence>
<gene>
    <name evidence="3" type="ORF">KP509_11G083300</name>
</gene>
<accession>A0A8T2TXB3</accession>
<dbReference type="Proteomes" id="UP000825935">
    <property type="component" value="Chromosome 11"/>
</dbReference>
<sequence>MAAEVRSGFEQQDLMERVKSLEKSVQEMQRDQKSREEWSSQQLHSLERQLSLSALTSAATVAPNSPASAMAIRSPRLAYSSSFKRPEVPTTFQMPLHYPRFTQADYEAMPEWQLDRLLEEYGLPVFGTLKEKRQYAIGAFLWGKSGK</sequence>
<organism evidence="3 4">
    <name type="scientific">Ceratopteris richardii</name>
    <name type="common">Triangle waterfern</name>
    <dbReference type="NCBI Taxonomy" id="49495"/>
    <lineage>
        <taxon>Eukaryota</taxon>
        <taxon>Viridiplantae</taxon>
        <taxon>Streptophyta</taxon>
        <taxon>Embryophyta</taxon>
        <taxon>Tracheophyta</taxon>
        <taxon>Polypodiopsida</taxon>
        <taxon>Polypodiidae</taxon>
        <taxon>Polypodiales</taxon>
        <taxon>Pteridineae</taxon>
        <taxon>Pteridaceae</taxon>
        <taxon>Parkerioideae</taxon>
        <taxon>Ceratopteris</taxon>
    </lineage>
</organism>
<evidence type="ECO:0000256" key="1">
    <source>
        <dbReference type="SAM" id="MobiDB-lite"/>
    </source>
</evidence>
<dbReference type="OrthoDB" id="1932905at2759"/>
<feature type="region of interest" description="Disordered" evidence="1">
    <location>
        <begin position="20"/>
        <end position="42"/>
    </location>
</feature>
<dbReference type="InterPro" id="IPR056139">
    <property type="entry name" value="DUF7722"/>
</dbReference>
<protein>
    <recommendedName>
        <fullName evidence="2">DUF7722 domain-containing protein</fullName>
    </recommendedName>
</protein>
<proteinExistence type="predicted"/>
<evidence type="ECO:0000313" key="4">
    <source>
        <dbReference type="Proteomes" id="UP000825935"/>
    </source>
</evidence>
<dbReference type="EMBL" id="CM035416">
    <property type="protein sequence ID" value="KAH7426065.1"/>
    <property type="molecule type" value="Genomic_DNA"/>
</dbReference>
<evidence type="ECO:0000313" key="3">
    <source>
        <dbReference type="EMBL" id="KAH7426065.1"/>
    </source>
</evidence>